<dbReference type="GO" id="GO:0015813">
    <property type="term" value="P:L-glutamate transmembrane transport"/>
    <property type="evidence" value="ECO:0007669"/>
    <property type="project" value="UniProtKB-UniRule"/>
</dbReference>
<dbReference type="AlphaFoldDB" id="A0A1X6YKH7"/>
<reference evidence="3 4" key="1">
    <citation type="submission" date="2017-03" db="EMBL/GenBank/DDBJ databases">
        <authorList>
            <person name="Afonso C.L."/>
            <person name="Miller P.J."/>
            <person name="Scott M.A."/>
            <person name="Spackman E."/>
            <person name="Goraichik I."/>
            <person name="Dimitrov K.M."/>
            <person name="Suarez D.L."/>
            <person name="Swayne D.E."/>
        </authorList>
    </citation>
    <scope>NUCLEOTIDE SEQUENCE [LARGE SCALE GENOMIC DNA]</scope>
    <source>
        <strain evidence="3 4">CECT 7450</strain>
    </source>
</reference>
<keyword evidence="1" id="KW-0813">Transport</keyword>
<evidence type="ECO:0000313" key="4">
    <source>
        <dbReference type="Proteomes" id="UP000193061"/>
    </source>
</evidence>
<dbReference type="PANTHER" id="PTHR36178">
    <property type="entry name" value="SLR0625 PROTEIN"/>
    <property type="match status" value="1"/>
</dbReference>
<keyword evidence="1" id="KW-0739">Sodium transport</keyword>
<comment type="subcellular location">
    <subcellularLocation>
        <location evidence="1">Cell inner membrane</location>
        <topology evidence="1">Multi-pass membrane protein</topology>
    </subcellularLocation>
</comment>
<dbReference type="OrthoDB" id="4921038at2"/>
<keyword evidence="1" id="KW-1003">Cell membrane</keyword>
<feature type="transmembrane region" description="Helical" evidence="1">
    <location>
        <begin position="217"/>
        <end position="238"/>
    </location>
</feature>
<dbReference type="EMBL" id="FWFX01000002">
    <property type="protein sequence ID" value="SLN23697.1"/>
    <property type="molecule type" value="Genomic_DNA"/>
</dbReference>
<dbReference type="Pfam" id="PF03616">
    <property type="entry name" value="Glt_symporter"/>
    <property type="match status" value="1"/>
</dbReference>
<evidence type="ECO:0000313" key="3">
    <source>
        <dbReference type="EMBL" id="SLN23697.1"/>
    </source>
</evidence>
<feature type="transmembrane region" description="Helical" evidence="1">
    <location>
        <begin position="341"/>
        <end position="363"/>
    </location>
</feature>
<protein>
    <recommendedName>
        <fullName evidence="1 2">Sodium/glutamate symporter</fullName>
    </recommendedName>
</protein>
<dbReference type="GO" id="GO:0005886">
    <property type="term" value="C:plasma membrane"/>
    <property type="evidence" value="ECO:0007669"/>
    <property type="project" value="UniProtKB-SubCell"/>
</dbReference>
<dbReference type="GO" id="GO:0015501">
    <property type="term" value="F:glutamate:sodium symporter activity"/>
    <property type="evidence" value="ECO:0007669"/>
    <property type="project" value="UniProtKB-UniRule"/>
</dbReference>
<keyword evidence="1" id="KW-0029">Amino-acid transport</keyword>
<organism evidence="3 4">
    <name type="scientific">Roseovarius albus</name>
    <dbReference type="NCBI Taxonomy" id="1247867"/>
    <lineage>
        <taxon>Bacteria</taxon>
        <taxon>Pseudomonadati</taxon>
        <taxon>Pseudomonadota</taxon>
        <taxon>Alphaproteobacteria</taxon>
        <taxon>Rhodobacterales</taxon>
        <taxon>Roseobacteraceae</taxon>
        <taxon>Roseovarius</taxon>
    </lineage>
</organism>
<feature type="transmembrane region" description="Helical" evidence="1">
    <location>
        <begin position="280"/>
        <end position="300"/>
    </location>
</feature>
<proteinExistence type="inferred from homology"/>
<keyword evidence="1" id="KW-0812">Transmembrane</keyword>
<comment type="function">
    <text evidence="1">Catalyzes the sodium-dependent transport of glutamate.</text>
</comment>
<accession>A0A1X6YKH7</accession>
<feature type="transmembrane region" description="Helical" evidence="1">
    <location>
        <begin position="250"/>
        <end position="268"/>
    </location>
</feature>
<keyword evidence="1" id="KW-0915">Sodium</keyword>
<dbReference type="Proteomes" id="UP000193061">
    <property type="component" value="Unassembled WGS sequence"/>
</dbReference>
<feature type="transmembrane region" description="Helical" evidence="1">
    <location>
        <begin position="6"/>
        <end position="26"/>
    </location>
</feature>
<keyword evidence="1" id="KW-0769">Symport</keyword>
<dbReference type="HAMAP" id="MF_02062">
    <property type="entry name" value="GltS"/>
    <property type="match status" value="1"/>
</dbReference>
<keyword evidence="1" id="KW-1133">Transmembrane helix</keyword>
<dbReference type="PANTHER" id="PTHR36178:SF1">
    <property type="entry name" value="SODIUM_GLUTAMATE SYMPORTER"/>
    <property type="match status" value="1"/>
</dbReference>
<dbReference type="NCBIfam" id="TIGR00210">
    <property type="entry name" value="gltS"/>
    <property type="match status" value="1"/>
</dbReference>
<gene>
    <name evidence="1 3" type="primary">gltS</name>
    <name evidence="3" type="ORF">ROA7450_00950</name>
</gene>
<comment type="similarity">
    <text evidence="1">Belongs to the glutamate:Na(+) symporter (ESS) (TC 2.A.27) family.</text>
</comment>
<keyword evidence="1" id="KW-0472">Membrane</keyword>
<feature type="transmembrane region" description="Helical" evidence="1">
    <location>
        <begin position="312"/>
        <end position="335"/>
    </location>
</feature>
<evidence type="ECO:0000256" key="1">
    <source>
        <dbReference type="HAMAP-Rule" id="MF_02062"/>
    </source>
</evidence>
<keyword evidence="1" id="KW-0406">Ion transport</keyword>
<name>A0A1X6YKH7_9RHOB</name>
<feature type="transmembrane region" description="Helical" evidence="1">
    <location>
        <begin position="69"/>
        <end position="87"/>
    </location>
</feature>
<keyword evidence="1" id="KW-0997">Cell inner membrane</keyword>
<dbReference type="RefSeq" id="WP_085804481.1">
    <property type="nucleotide sequence ID" value="NZ_FWFX01000002.1"/>
</dbReference>
<keyword evidence="4" id="KW-1185">Reference proteome</keyword>
<feature type="transmembrane region" description="Helical" evidence="1">
    <location>
        <begin position="375"/>
        <end position="400"/>
    </location>
</feature>
<feature type="transmembrane region" description="Helical" evidence="1">
    <location>
        <begin position="38"/>
        <end position="57"/>
    </location>
</feature>
<evidence type="ECO:0000256" key="2">
    <source>
        <dbReference type="NCBIfam" id="TIGR00210"/>
    </source>
</evidence>
<dbReference type="InterPro" id="IPR004445">
    <property type="entry name" value="GltS"/>
</dbReference>
<feature type="transmembrane region" description="Helical" evidence="1">
    <location>
        <begin position="99"/>
        <end position="124"/>
    </location>
</feature>
<feature type="transmembrane region" description="Helical" evidence="1">
    <location>
        <begin position="164"/>
        <end position="187"/>
    </location>
</feature>
<sequence>MADAITISNFATFTLGMLVYFAGAALTRRWAILREFNIPEPVVGGITVSLLIWAFYILTGTEVSFDLTVRDGLLIIFFTTIGLNARLSELKRGGKALGILLVLTVVYIVIQNAVGRLGVGFFGLPEQLSIMLGSAALIGGHGTAIAWGPELYEQFGIAEGAEVGLAAATVGLILAALIGGPIARFLIKRHDLKPENEDADPIVGLDYNEAGSAPLNYVGFMVTLITINLTVIAGMALNEGIAETGLKLPDFVPCMILGIAVANLKPILLPKVPAVAGTPVLALISEFSLAVFLSMSLMSMQLWTLAELAGPLFVVLGVQAVVAVLFCIFVLFPAMGRNYRAAVLGAGFGGFALGATPTAIANMTSVTKRYGPSPVAFLILPLVSAFFVDLANAAIIQIFLSF</sequence>